<accession>A0A0F9LH46</accession>
<feature type="transmembrane region" description="Helical" evidence="1">
    <location>
        <begin position="12"/>
        <end position="32"/>
    </location>
</feature>
<reference evidence="2" key="1">
    <citation type="journal article" date="2015" name="Nature">
        <title>Complex archaea that bridge the gap between prokaryotes and eukaryotes.</title>
        <authorList>
            <person name="Spang A."/>
            <person name="Saw J.H."/>
            <person name="Jorgensen S.L."/>
            <person name="Zaremba-Niedzwiedzka K."/>
            <person name="Martijn J."/>
            <person name="Lind A.E."/>
            <person name="van Eijk R."/>
            <person name="Schleper C."/>
            <person name="Guy L."/>
            <person name="Ettema T.J."/>
        </authorList>
    </citation>
    <scope>NUCLEOTIDE SEQUENCE</scope>
</reference>
<feature type="non-terminal residue" evidence="2">
    <location>
        <position position="1"/>
    </location>
</feature>
<comment type="caution">
    <text evidence="2">The sequence shown here is derived from an EMBL/GenBank/DDBJ whole genome shotgun (WGS) entry which is preliminary data.</text>
</comment>
<sequence length="148" mass="16076">IMENIKDFMISGVFMLVCSVSILFFALGYPALNNQQSVLLSDNPAFNETAHELAISLGGYQDLQNININISTADSPTESAQGLYLISTTATSRNLMSEMTGSFVILTTLLGNVFGLSGSQFTFISGSLLSLFGLIILYFVIKNLRWGN</sequence>
<proteinExistence type="predicted"/>
<evidence type="ECO:0000313" key="2">
    <source>
        <dbReference type="EMBL" id="KKM63605.1"/>
    </source>
</evidence>
<keyword evidence="1" id="KW-1133">Transmembrane helix</keyword>
<name>A0A0F9LH46_9ZZZZ</name>
<dbReference type="AlphaFoldDB" id="A0A0F9LH46"/>
<protein>
    <submittedName>
        <fullName evidence="2">Uncharacterized protein</fullName>
    </submittedName>
</protein>
<keyword evidence="1" id="KW-0812">Transmembrane</keyword>
<organism evidence="2">
    <name type="scientific">marine sediment metagenome</name>
    <dbReference type="NCBI Taxonomy" id="412755"/>
    <lineage>
        <taxon>unclassified sequences</taxon>
        <taxon>metagenomes</taxon>
        <taxon>ecological metagenomes</taxon>
    </lineage>
</organism>
<feature type="transmembrane region" description="Helical" evidence="1">
    <location>
        <begin position="121"/>
        <end position="141"/>
    </location>
</feature>
<keyword evidence="1" id="KW-0472">Membrane</keyword>
<dbReference type="EMBL" id="LAZR01011068">
    <property type="protein sequence ID" value="KKM63605.1"/>
    <property type="molecule type" value="Genomic_DNA"/>
</dbReference>
<evidence type="ECO:0000256" key="1">
    <source>
        <dbReference type="SAM" id="Phobius"/>
    </source>
</evidence>
<gene>
    <name evidence="2" type="ORF">LCGC14_1509920</name>
</gene>